<dbReference type="GO" id="GO:0004315">
    <property type="term" value="F:3-oxoacyl-[acyl-carrier-protein] synthase activity"/>
    <property type="evidence" value="ECO:0007669"/>
    <property type="project" value="InterPro"/>
</dbReference>
<dbReference type="InterPro" id="IPR050091">
    <property type="entry name" value="PKS_NRPS_Biosynth_Enz"/>
</dbReference>
<dbReference type="Gene3D" id="1.10.1240.100">
    <property type="match status" value="1"/>
</dbReference>
<dbReference type="InterPro" id="IPR014030">
    <property type="entry name" value="Ketoacyl_synth_N"/>
</dbReference>
<dbReference type="InterPro" id="IPR020841">
    <property type="entry name" value="PKS_Beta-ketoAc_synthase_dom"/>
</dbReference>
<keyword evidence="2" id="KW-0963">Cytoplasm</keyword>
<dbReference type="EMBL" id="UOFV01000513">
    <property type="protein sequence ID" value="VAX05075.1"/>
    <property type="molecule type" value="Genomic_DNA"/>
</dbReference>
<name>A0A3B1BFT4_9ZZZZ</name>
<dbReference type="FunFam" id="3.40.47.10:FF:000019">
    <property type="entry name" value="Polyketide synthase type I"/>
    <property type="match status" value="1"/>
</dbReference>
<accession>A0A3B1BFT4</accession>
<gene>
    <name evidence="8" type="ORF">MNBD_GAMMA19-90</name>
</gene>
<dbReference type="SUPFAM" id="SSF53901">
    <property type="entry name" value="Thiolase-like"/>
    <property type="match status" value="1"/>
</dbReference>
<organism evidence="8">
    <name type="scientific">hydrothermal vent metagenome</name>
    <dbReference type="NCBI Taxonomy" id="652676"/>
    <lineage>
        <taxon>unclassified sequences</taxon>
        <taxon>metagenomes</taxon>
        <taxon>ecological metagenomes</taxon>
    </lineage>
</organism>
<evidence type="ECO:0000313" key="8">
    <source>
        <dbReference type="EMBL" id="VAX05075.1"/>
    </source>
</evidence>
<feature type="domain" description="Ketosynthase family 3 (KS3)" evidence="7">
    <location>
        <begin position="16"/>
        <end position="445"/>
    </location>
</feature>
<dbReference type="InterPro" id="IPR014031">
    <property type="entry name" value="Ketoacyl_synth_C"/>
</dbReference>
<dbReference type="PANTHER" id="PTHR43775:SF37">
    <property type="entry name" value="SI:DKEY-61P9.11"/>
    <property type="match status" value="1"/>
</dbReference>
<dbReference type="InterPro" id="IPR016039">
    <property type="entry name" value="Thiolase-like"/>
</dbReference>
<keyword evidence="5" id="KW-0677">Repeat</keyword>
<dbReference type="GO" id="GO:0005737">
    <property type="term" value="C:cytoplasm"/>
    <property type="evidence" value="ECO:0007669"/>
    <property type="project" value="TreeGrafter"/>
</dbReference>
<dbReference type="Pfam" id="PF22336">
    <property type="entry name" value="RhiE-like_linker"/>
    <property type="match status" value="1"/>
</dbReference>
<dbReference type="PANTHER" id="PTHR43775">
    <property type="entry name" value="FATTY ACID SYNTHASE"/>
    <property type="match status" value="1"/>
</dbReference>
<dbReference type="Gene3D" id="3.40.47.10">
    <property type="match status" value="1"/>
</dbReference>
<evidence type="ECO:0000256" key="2">
    <source>
        <dbReference type="ARBA" id="ARBA00022490"/>
    </source>
</evidence>
<feature type="region of interest" description="Disordered" evidence="6">
    <location>
        <begin position="621"/>
        <end position="679"/>
    </location>
</feature>
<protein>
    <submittedName>
        <fullName evidence="8">Modular polyketide synthase</fullName>
    </submittedName>
</protein>
<reference evidence="8" key="1">
    <citation type="submission" date="2018-06" db="EMBL/GenBank/DDBJ databases">
        <authorList>
            <person name="Zhirakovskaya E."/>
        </authorList>
    </citation>
    <scope>NUCLEOTIDE SEQUENCE</scope>
</reference>
<evidence type="ECO:0000256" key="5">
    <source>
        <dbReference type="ARBA" id="ARBA00022737"/>
    </source>
</evidence>
<keyword evidence="1" id="KW-0596">Phosphopantetheine</keyword>
<evidence type="ECO:0000256" key="3">
    <source>
        <dbReference type="ARBA" id="ARBA00022553"/>
    </source>
</evidence>
<dbReference type="InterPro" id="IPR018201">
    <property type="entry name" value="Ketoacyl_synth_AS"/>
</dbReference>
<dbReference type="PROSITE" id="PS00606">
    <property type="entry name" value="KS3_1"/>
    <property type="match status" value="1"/>
</dbReference>
<dbReference type="CDD" id="cd00833">
    <property type="entry name" value="PKS"/>
    <property type="match status" value="1"/>
</dbReference>
<proteinExistence type="predicted"/>
<dbReference type="Pfam" id="PF00109">
    <property type="entry name" value="ketoacyl-synt"/>
    <property type="match status" value="1"/>
</dbReference>
<evidence type="ECO:0000256" key="1">
    <source>
        <dbReference type="ARBA" id="ARBA00022450"/>
    </source>
</evidence>
<feature type="compositionally biased region" description="Polar residues" evidence="6">
    <location>
        <begin position="622"/>
        <end position="640"/>
    </location>
</feature>
<dbReference type="GO" id="GO:0004312">
    <property type="term" value="F:fatty acid synthase activity"/>
    <property type="evidence" value="ECO:0007669"/>
    <property type="project" value="TreeGrafter"/>
</dbReference>
<evidence type="ECO:0000256" key="4">
    <source>
        <dbReference type="ARBA" id="ARBA00022679"/>
    </source>
</evidence>
<dbReference type="SMART" id="SM00825">
    <property type="entry name" value="PKS_KS"/>
    <property type="match status" value="1"/>
</dbReference>
<keyword evidence="3" id="KW-0597">Phosphoprotein</keyword>
<dbReference type="GO" id="GO:0071770">
    <property type="term" value="P:DIM/DIP cell wall layer assembly"/>
    <property type="evidence" value="ECO:0007669"/>
    <property type="project" value="TreeGrafter"/>
</dbReference>
<dbReference type="GO" id="GO:0006633">
    <property type="term" value="P:fatty acid biosynthetic process"/>
    <property type="evidence" value="ECO:0007669"/>
    <property type="project" value="InterPro"/>
</dbReference>
<dbReference type="InterPro" id="IPR054514">
    <property type="entry name" value="RhiE-like_linker"/>
</dbReference>
<feature type="compositionally biased region" description="Basic and acidic residues" evidence="6">
    <location>
        <begin position="641"/>
        <end position="653"/>
    </location>
</feature>
<dbReference type="Pfam" id="PF02801">
    <property type="entry name" value="Ketoacyl-synt_C"/>
    <property type="match status" value="1"/>
</dbReference>
<dbReference type="PROSITE" id="PS52004">
    <property type="entry name" value="KS3_2"/>
    <property type="match status" value="1"/>
</dbReference>
<feature type="non-terminal residue" evidence="8">
    <location>
        <position position="679"/>
    </location>
</feature>
<keyword evidence="4" id="KW-0808">Transferase</keyword>
<dbReference type="AlphaFoldDB" id="A0A3B1BFT4"/>
<sequence>MSAPIQTVKKATGCTNSAIAIVGISGQFPGAPDLEAFWKNLMEERNVITEIPVERWDWRDYANDAQNETATRWGGFVDSIEHFDADFFNISPHEAALMDPQQRKWLESVWNCLENAGVRPCDIAGSRTGVFVGVTNHDYAERLSMSDTDVLEYTSTGNTFSMLANRISCFFDLRGPSEPVDTACSSSLVAVDHALQAIHNGRCDAAIVGGVNALLMPTCHTSFSRAGLLSPDGRCKAFDENANGYVRAEGFAALYLKPLAEAERHGDHIHAVIRGSNVNHTGNRQSLTTPNPDAQMQLLLDAYKKADIDPRAIGYIEAHGAGCTLSDPVEVDALKETFSALYQQKKLDSPEIAHCGLGSVKSNIGHSGAAAGMASLLKVVLALQHKTLPATLHLNDQNSGIDLKGTPFHFVTQPTGWETALDMPRCAGVSAFGLGGVNAHVIVEEYLTDKSTDSEKPAQIRHESYCIVLSAQTAEQLRARVNELINHLPKLHEDDLLRLAFTLQLGRVPMAHRAAFVATDLKALTEQMVAFDSDNTLGNCFQGVCGNAPALLEEEEISLLTQRWIANGRLGRLAAAWVSGENIDWSTFYESNPGRLPLPGYPFAAQHFPLPALSAKPLFKSPSESPVKQTGGSGTFNVQKSRSEKEMAMKGCHEGTGAYPYDEHIPSRIVTEQQRAEDA</sequence>
<dbReference type="GO" id="GO:0005886">
    <property type="term" value="C:plasma membrane"/>
    <property type="evidence" value="ECO:0007669"/>
    <property type="project" value="TreeGrafter"/>
</dbReference>
<evidence type="ECO:0000259" key="7">
    <source>
        <dbReference type="PROSITE" id="PS52004"/>
    </source>
</evidence>
<evidence type="ECO:0000256" key="6">
    <source>
        <dbReference type="SAM" id="MobiDB-lite"/>
    </source>
</evidence>